<dbReference type="SMART" id="SM01150">
    <property type="entry name" value="DUF1338"/>
    <property type="match status" value="1"/>
</dbReference>
<evidence type="ECO:0000256" key="5">
    <source>
        <dbReference type="ARBA" id="ARBA00035013"/>
    </source>
</evidence>
<dbReference type="PANTHER" id="PTHR39479:SF2">
    <property type="entry name" value="2-OXOADIPATE DIOXYGENASE_DECARBOXYLASE"/>
    <property type="match status" value="1"/>
</dbReference>
<organism evidence="9 10">
    <name type="scientific">Spongiactinospora gelatinilytica</name>
    <dbReference type="NCBI Taxonomy" id="2666298"/>
    <lineage>
        <taxon>Bacteria</taxon>
        <taxon>Bacillati</taxon>
        <taxon>Actinomycetota</taxon>
        <taxon>Actinomycetes</taxon>
        <taxon>Streptosporangiales</taxon>
        <taxon>Streptosporangiaceae</taxon>
        <taxon>Spongiactinospora</taxon>
    </lineage>
</organism>
<keyword evidence="2" id="KW-0223">Dioxygenase</keyword>
<keyword evidence="3" id="KW-0560">Oxidoreductase</keyword>
<dbReference type="AlphaFoldDB" id="A0A2W2GT70"/>
<dbReference type="InterPro" id="IPR009770">
    <property type="entry name" value="HGLS"/>
</dbReference>
<dbReference type="Gene3D" id="3.10.180.80">
    <property type="entry name" value="Uncharacterised protein PF07063, DUF1338"/>
    <property type="match status" value="1"/>
</dbReference>
<dbReference type="CDD" id="cd16348">
    <property type="entry name" value="VOC_YdcJ_like"/>
    <property type="match status" value="1"/>
</dbReference>
<comment type="similarity">
    <text evidence="5">Belongs to the 2-oxoadipate dioxygenase/decarboxylase family.</text>
</comment>
<dbReference type="EMBL" id="POUA01000033">
    <property type="protein sequence ID" value="PZG52796.1"/>
    <property type="molecule type" value="Genomic_DNA"/>
</dbReference>
<sequence>MIPQRRLRAAFARRLSEMYGREVPAYRTLVEVSREVNDAVLGRLGGDAERLGSIDRVSAERHGAIRVGTPAELQQVARIFGALGMRPVGFYDLRDAATSAVPVVSTAFRPVEADQLAFNPFRVFTSMLTPADRRFFDPDLGTRLEDFLAARELFPPELLDLADRAELDGGLPEQAAERFLDLAARSFALSTEPIDKSWYETLEQVSAVAADIGGVTSTHINHLTPRVLDIDDLYRRMTERGITMIDEIQGPPRWSGPDVLLRQTSFRALAEPRRLRLPDGRVETGALRVRFGEVEARGIALTRAGRERYDALMARTDTGPPATARKIWEGDPEGFPATERGLAVDGLGYFTYRPVTDRAPDGRRPGTDLADLIDQGWVRPEPIVYEDFLPRSAAGIFQSNLTGEGRKDDSRDAAGYDAGRLAEAMGRPVLDPYALYQEMQDRSLEEVARVFDLPAIK</sequence>
<evidence type="ECO:0000256" key="8">
    <source>
        <dbReference type="ARBA" id="ARBA00035045"/>
    </source>
</evidence>
<evidence type="ECO:0000313" key="9">
    <source>
        <dbReference type="EMBL" id="PZG52796.1"/>
    </source>
</evidence>
<accession>A0A2W2GT70</accession>
<keyword evidence="4" id="KW-0408">Iron</keyword>
<evidence type="ECO:0000256" key="1">
    <source>
        <dbReference type="ARBA" id="ARBA00001954"/>
    </source>
</evidence>
<dbReference type="PANTHER" id="PTHR39479">
    <property type="match status" value="1"/>
</dbReference>
<name>A0A2W2GT70_9ACTN</name>
<evidence type="ECO:0000256" key="4">
    <source>
        <dbReference type="ARBA" id="ARBA00023004"/>
    </source>
</evidence>
<evidence type="ECO:0000256" key="6">
    <source>
        <dbReference type="ARBA" id="ARBA00035023"/>
    </source>
</evidence>
<comment type="cofactor">
    <cofactor evidence="1">
        <name>Fe(2+)</name>
        <dbReference type="ChEBI" id="CHEBI:29033"/>
    </cofactor>
</comment>
<proteinExistence type="inferred from homology"/>
<dbReference type="Pfam" id="PF07063">
    <property type="entry name" value="HGLS"/>
    <property type="match status" value="1"/>
</dbReference>
<evidence type="ECO:0000313" key="10">
    <source>
        <dbReference type="Proteomes" id="UP000248544"/>
    </source>
</evidence>
<gene>
    <name evidence="9" type="ORF">C1I98_06860</name>
</gene>
<evidence type="ECO:0000256" key="7">
    <source>
        <dbReference type="ARBA" id="ARBA00035034"/>
    </source>
</evidence>
<comment type="caution">
    <text evidence="9">The sequence shown here is derived from an EMBL/GenBank/DDBJ whole genome shotgun (WGS) entry which is preliminary data.</text>
</comment>
<evidence type="ECO:0000256" key="3">
    <source>
        <dbReference type="ARBA" id="ARBA00023002"/>
    </source>
</evidence>
<protein>
    <recommendedName>
        <fullName evidence="7">2-oxoadipate dioxygenase/decarboxylase</fullName>
        <ecNumber evidence="6">1.13.11.93</ecNumber>
    </recommendedName>
    <alternativeName>
        <fullName evidence="8">2-hydroxyglutarate synthase</fullName>
    </alternativeName>
</protein>
<evidence type="ECO:0000256" key="2">
    <source>
        <dbReference type="ARBA" id="ARBA00022964"/>
    </source>
</evidence>
<dbReference type="InterPro" id="IPR047869">
    <property type="entry name" value="YdcJ_bac-like"/>
</dbReference>
<dbReference type="GO" id="GO:0051213">
    <property type="term" value="F:dioxygenase activity"/>
    <property type="evidence" value="ECO:0007669"/>
    <property type="project" value="UniProtKB-KW"/>
</dbReference>
<dbReference type="EC" id="1.13.11.93" evidence="6"/>
<dbReference type="Proteomes" id="UP000248544">
    <property type="component" value="Unassembled WGS sequence"/>
</dbReference>
<reference evidence="9 10" key="1">
    <citation type="submission" date="2018-01" db="EMBL/GenBank/DDBJ databases">
        <title>Draft genome sequence of Sphaerisporangium sp. 7K107.</title>
        <authorList>
            <person name="Sahin N."/>
            <person name="Saygin H."/>
            <person name="Ay H."/>
        </authorList>
    </citation>
    <scope>NUCLEOTIDE SEQUENCE [LARGE SCALE GENOMIC DNA]</scope>
    <source>
        <strain evidence="9 10">7K107</strain>
    </source>
</reference>
<keyword evidence="10" id="KW-1185">Reference proteome</keyword>